<keyword evidence="1" id="KW-1133">Transmembrane helix</keyword>
<feature type="transmembrane region" description="Helical" evidence="1">
    <location>
        <begin position="150"/>
        <end position="173"/>
    </location>
</feature>
<dbReference type="Gene3D" id="1.20.1070.10">
    <property type="entry name" value="Rhodopsin 7-helix transmembrane proteins"/>
    <property type="match status" value="1"/>
</dbReference>
<feature type="transmembrane region" description="Helical" evidence="1">
    <location>
        <begin position="105"/>
        <end position="129"/>
    </location>
</feature>
<keyword evidence="1" id="KW-0812">Transmembrane</keyword>
<organism evidence="2 3">
    <name type="scientific">Steinernema hermaphroditum</name>
    <dbReference type="NCBI Taxonomy" id="289476"/>
    <lineage>
        <taxon>Eukaryota</taxon>
        <taxon>Metazoa</taxon>
        <taxon>Ecdysozoa</taxon>
        <taxon>Nematoda</taxon>
        <taxon>Chromadorea</taxon>
        <taxon>Rhabditida</taxon>
        <taxon>Tylenchina</taxon>
        <taxon>Panagrolaimomorpha</taxon>
        <taxon>Strongyloidoidea</taxon>
        <taxon>Steinernematidae</taxon>
        <taxon>Steinernema</taxon>
    </lineage>
</organism>
<feature type="transmembrane region" description="Helical" evidence="1">
    <location>
        <begin position="246"/>
        <end position="266"/>
    </location>
</feature>
<dbReference type="PANTHER" id="PTHR23021:SF11">
    <property type="entry name" value="SERPENTINE RECEPTOR, CLASS T"/>
    <property type="match status" value="1"/>
</dbReference>
<feature type="transmembrane region" description="Helical" evidence="1">
    <location>
        <begin position="35"/>
        <end position="58"/>
    </location>
</feature>
<keyword evidence="3" id="KW-1185">Reference proteome</keyword>
<feature type="transmembrane region" description="Helical" evidence="1">
    <location>
        <begin position="203"/>
        <end position="225"/>
    </location>
</feature>
<dbReference type="EMBL" id="JAUCMV010000004">
    <property type="protein sequence ID" value="KAK0401556.1"/>
    <property type="molecule type" value="Genomic_DNA"/>
</dbReference>
<feature type="transmembrane region" description="Helical" evidence="1">
    <location>
        <begin position="70"/>
        <end position="93"/>
    </location>
</feature>
<dbReference type="SUPFAM" id="SSF81321">
    <property type="entry name" value="Family A G protein-coupled receptor-like"/>
    <property type="match status" value="1"/>
</dbReference>
<dbReference type="InterPro" id="IPR019425">
    <property type="entry name" value="7TM_GPCR_serpentine_rcpt_Srt"/>
</dbReference>
<feature type="transmembrane region" description="Helical" evidence="1">
    <location>
        <begin position="272"/>
        <end position="294"/>
    </location>
</feature>
<evidence type="ECO:0000313" key="3">
    <source>
        <dbReference type="Proteomes" id="UP001175271"/>
    </source>
</evidence>
<dbReference type="PANTHER" id="PTHR23021">
    <property type="entry name" value="SERPENTINE RECEPTOR, CLASS T"/>
    <property type="match status" value="1"/>
</dbReference>
<evidence type="ECO:0000256" key="1">
    <source>
        <dbReference type="SAM" id="Phobius"/>
    </source>
</evidence>
<keyword evidence="1" id="KW-0472">Membrane</keyword>
<evidence type="ECO:0000313" key="2">
    <source>
        <dbReference type="EMBL" id="KAK0401556.1"/>
    </source>
</evidence>
<dbReference type="Proteomes" id="UP001175271">
    <property type="component" value="Unassembled WGS sequence"/>
</dbReference>
<reference evidence="2" key="1">
    <citation type="submission" date="2023-06" db="EMBL/GenBank/DDBJ databases">
        <title>Genomic analysis of the entomopathogenic nematode Steinernema hermaphroditum.</title>
        <authorList>
            <person name="Schwarz E.M."/>
            <person name="Heppert J.K."/>
            <person name="Baniya A."/>
            <person name="Schwartz H.T."/>
            <person name="Tan C.-H."/>
            <person name="Antoshechkin I."/>
            <person name="Sternberg P.W."/>
            <person name="Goodrich-Blair H."/>
            <person name="Dillman A.R."/>
        </authorList>
    </citation>
    <scope>NUCLEOTIDE SEQUENCE</scope>
    <source>
        <strain evidence="2">PS9179</strain>
        <tissue evidence="2">Whole animal</tissue>
    </source>
</reference>
<gene>
    <name evidence="2" type="ORF">QR680_015852</name>
</gene>
<proteinExistence type="predicted"/>
<dbReference type="AlphaFoldDB" id="A0AA39H959"/>
<comment type="caution">
    <text evidence="2">The sequence shown here is derived from an EMBL/GenBank/DDBJ whole genome shotgun (WGS) entry which is preliminary data.</text>
</comment>
<name>A0AA39H959_9BILA</name>
<dbReference type="Pfam" id="PF10321">
    <property type="entry name" value="7TM_GPCR_Srt"/>
    <property type="match status" value="1"/>
</dbReference>
<accession>A0AA39H959</accession>
<protein>
    <submittedName>
        <fullName evidence="2">Uncharacterized protein</fullName>
    </submittedName>
</protein>
<sequence>MELYLFRHDEYLRRYNCSVKSDEEWKAAEEPNVTLGTLCIAMGVIYAGLYIFCIVVMAKPELRQNSCYKIMMYLGAVDLIALIFNCLTSGILFLDGAVFCNHPNIIYITGCIANGLWANQCFTCVLLAFNRVLDICDRHWIRCLFAGRRTYFWLLLPASYNLLFGFFTPPIMFSSKSGMWMLNAFYKLDVEFEVDVTTKVIRLVNNCAMVVSLLVLYTLLSVKLWRSKPKIGVQKRDCHISRFQKQAVIICLINVITAFTEVVQFVDFPMTVTVLSLMIWQASNGAVAFIYLALNRTIRRGVHQMVANKPMIKGVFQRQIFTGNLSSASGAGNPYAL</sequence>